<sequence length="336" mass="37366">MEQTELTAAESGSLWNNYLNTNIAVCMMHHFLLHIDDVEIRSVVEAAYQLGENLVTAVGKLLTADKIPLPTGYSVHQDVNTRAPRLYLDSFYLAYIKNMTRIGLSGYSSAFAAASRSNVRNFYHDCIKASALLDEKITAVQLAKGLTVCTPHLPTARIGETVQSMDFLGSLFGKQRPLLATEIDTLFLNFQTNSVGKALLMGFSQTAATDGVRSLAVRGTEIAHKHIQLFAKLLTSEDLPAPLRQEAAVTDNTIPPYSDRLMLHHLLLLIAYGLGNYGLALAFSMRADLVTLYTRLGLEVSQYLEDGMYRFIKNNWLEWPPHAIDHKALAEHEIRL</sequence>
<evidence type="ECO:0008006" key="4">
    <source>
        <dbReference type="Google" id="ProtNLM"/>
    </source>
</evidence>
<gene>
    <name evidence="2" type="ORF">LUCI_5172</name>
</gene>
<accession>A0A498REE7</accession>
<keyword evidence="3" id="KW-1185">Reference proteome</keyword>
<dbReference type="Pfam" id="PF11553">
    <property type="entry name" value="DUF3231"/>
    <property type="match status" value="2"/>
</dbReference>
<name>A0A498REE7_9FIRM</name>
<dbReference type="Gene3D" id="1.20.1260.10">
    <property type="match status" value="2"/>
</dbReference>
<evidence type="ECO:0000256" key="1">
    <source>
        <dbReference type="SAM" id="Phobius"/>
    </source>
</evidence>
<keyword evidence="1" id="KW-0472">Membrane</keyword>
<reference evidence="2 3" key="1">
    <citation type="submission" date="2018-06" db="EMBL/GenBank/DDBJ databases">
        <authorList>
            <person name="Strepis N."/>
        </authorList>
    </citation>
    <scope>NUCLEOTIDE SEQUENCE [LARGE SCALE GENOMIC DNA]</scope>
    <source>
        <strain evidence="2">LUCI</strain>
    </source>
</reference>
<dbReference type="AlphaFoldDB" id="A0A498REE7"/>
<evidence type="ECO:0000313" key="3">
    <source>
        <dbReference type="Proteomes" id="UP000277811"/>
    </source>
</evidence>
<keyword evidence="1" id="KW-1133">Transmembrane helix</keyword>
<dbReference type="InterPro" id="IPR012347">
    <property type="entry name" value="Ferritin-like"/>
</dbReference>
<keyword evidence="1" id="KW-0812">Transmembrane</keyword>
<dbReference type="RefSeq" id="WP_165866173.1">
    <property type="nucleotide sequence ID" value="NZ_UPPP01000134.1"/>
</dbReference>
<evidence type="ECO:0000313" key="2">
    <source>
        <dbReference type="EMBL" id="VBB09874.1"/>
    </source>
</evidence>
<dbReference type="EMBL" id="UPPP01000134">
    <property type="protein sequence ID" value="VBB09874.1"/>
    <property type="molecule type" value="Genomic_DNA"/>
</dbReference>
<dbReference type="InterPro" id="IPR021617">
    <property type="entry name" value="DUF3231"/>
</dbReference>
<feature type="transmembrane region" description="Helical" evidence="1">
    <location>
        <begin position="262"/>
        <end position="283"/>
    </location>
</feature>
<protein>
    <recommendedName>
        <fullName evidence="4">DUF3231 family protein</fullName>
    </recommendedName>
</protein>
<organism evidence="2 3">
    <name type="scientific">Lucifera butyrica</name>
    <dbReference type="NCBI Taxonomy" id="1351585"/>
    <lineage>
        <taxon>Bacteria</taxon>
        <taxon>Bacillati</taxon>
        <taxon>Bacillota</taxon>
        <taxon>Negativicutes</taxon>
        <taxon>Veillonellales</taxon>
        <taxon>Veillonellaceae</taxon>
        <taxon>Lucifera</taxon>
    </lineage>
</organism>
<dbReference type="Proteomes" id="UP000277811">
    <property type="component" value="Unassembled WGS sequence"/>
</dbReference>
<proteinExistence type="predicted"/>